<evidence type="ECO:0000256" key="1">
    <source>
        <dbReference type="ARBA" id="ARBA00004267"/>
    </source>
</evidence>
<feature type="compositionally biased region" description="Polar residues" evidence="5">
    <location>
        <begin position="112"/>
        <end position="126"/>
    </location>
</feature>
<feature type="region of interest" description="Disordered" evidence="5">
    <location>
        <begin position="927"/>
        <end position="971"/>
    </location>
</feature>
<feature type="compositionally biased region" description="Basic and acidic residues" evidence="5">
    <location>
        <begin position="519"/>
        <end position="535"/>
    </location>
</feature>
<dbReference type="Pfam" id="PF14197">
    <property type="entry name" value="Cep57_CLD_2"/>
    <property type="match status" value="1"/>
</dbReference>
<keyword evidence="2" id="KW-0963">Cytoplasm</keyword>
<gene>
    <name evidence="8" type="ORF">BJY01DRAFT_217666</name>
</gene>
<evidence type="ECO:0000256" key="5">
    <source>
        <dbReference type="SAM" id="MobiDB-lite"/>
    </source>
</evidence>
<reference evidence="8 9" key="1">
    <citation type="submission" date="2024-07" db="EMBL/GenBank/DDBJ databases">
        <title>Section-level genome sequencing and comparative genomics of Aspergillus sections Usti and Cavernicolus.</title>
        <authorList>
            <consortium name="Lawrence Berkeley National Laboratory"/>
            <person name="Nybo J.L."/>
            <person name="Vesth T.C."/>
            <person name="Theobald S."/>
            <person name="Frisvad J.C."/>
            <person name="Larsen T.O."/>
            <person name="Kjaerboelling I."/>
            <person name="Rothschild-Mancinelli K."/>
            <person name="Lyhne E.K."/>
            <person name="Kogle M.E."/>
            <person name="Barry K."/>
            <person name="Clum A."/>
            <person name="Na H."/>
            <person name="Ledsgaard L."/>
            <person name="Lin J."/>
            <person name="Lipzen A."/>
            <person name="Kuo A."/>
            <person name="Riley R."/>
            <person name="Mondo S."/>
            <person name="Labutti K."/>
            <person name="Haridas S."/>
            <person name="Pangalinan J."/>
            <person name="Salamov A.A."/>
            <person name="Simmons B.A."/>
            <person name="Magnuson J.K."/>
            <person name="Chen J."/>
            <person name="Drula E."/>
            <person name="Henrissat B."/>
            <person name="Wiebenga A."/>
            <person name="Lubbers R.J."/>
            <person name="Gomes A.C."/>
            <person name="Makela M.R."/>
            <person name="Stajich J."/>
            <person name="Grigoriev I.V."/>
            <person name="Mortensen U.H."/>
            <person name="De Vries R.P."/>
            <person name="Baker S.E."/>
            <person name="Andersen M.R."/>
        </authorList>
    </citation>
    <scope>NUCLEOTIDE SEQUENCE [LARGE SCALE GENOMIC DNA]</scope>
    <source>
        <strain evidence="8 9">CBS 123904</strain>
    </source>
</reference>
<feature type="coiled-coil region" evidence="4">
    <location>
        <begin position="829"/>
        <end position="856"/>
    </location>
</feature>
<evidence type="ECO:0000256" key="3">
    <source>
        <dbReference type="ARBA" id="ARBA00023212"/>
    </source>
</evidence>
<dbReference type="Gene3D" id="1.20.58.90">
    <property type="match status" value="1"/>
</dbReference>
<evidence type="ECO:0000256" key="4">
    <source>
        <dbReference type="SAM" id="Coils"/>
    </source>
</evidence>
<dbReference type="EMBL" id="JBFXLU010000111">
    <property type="protein sequence ID" value="KAL2841258.1"/>
    <property type="molecule type" value="Genomic_DNA"/>
</dbReference>
<evidence type="ECO:0000313" key="8">
    <source>
        <dbReference type="EMBL" id="KAL2841258.1"/>
    </source>
</evidence>
<comment type="caution">
    <text evidence="8">The sequence shown here is derived from an EMBL/GenBank/DDBJ whole genome shotgun (WGS) entry which is preliminary data.</text>
</comment>
<feature type="region of interest" description="Disordered" evidence="5">
    <location>
        <begin position="1"/>
        <end position="216"/>
    </location>
</feature>
<feature type="compositionally biased region" description="Polar residues" evidence="5">
    <location>
        <begin position="646"/>
        <end position="664"/>
    </location>
</feature>
<feature type="compositionally biased region" description="Basic and acidic residues" evidence="5">
    <location>
        <begin position="367"/>
        <end position="386"/>
    </location>
</feature>
<protein>
    <recommendedName>
        <fullName evidence="10">Cep57 centrosome microtubule-binding domain-containing protein</fullName>
    </recommendedName>
</protein>
<evidence type="ECO:0000259" key="7">
    <source>
        <dbReference type="Pfam" id="PF14197"/>
    </source>
</evidence>
<proteinExistence type="predicted"/>
<keyword evidence="3" id="KW-0206">Cytoskeleton</keyword>
<feature type="compositionally biased region" description="Basic and acidic residues" evidence="5">
    <location>
        <begin position="498"/>
        <end position="508"/>
    </location>
</feature>
<sequence>MSREHTANSFASFGSDFDPEHEAIASTRELDDESLRLPKMKEASRKRQPYEHEEEEEEPDYVFNTSTFEQYLPHFSPIGTSEEEDADIDEDISIEAGRGPSNPPRRLDDSRNSYMTMENSVRSSSPAVRLDVPTPQKSALRPQPRRAVSENLRKDAQLRQASLAHKENIDPNPSKSNRKERRTLSEIHAKVREDYDGSFIEDERPPIVSSNTARPTRFGNANLSNQIADAVEKASQEAYVKEIRRAKARAATSGDTGTQQSFLLPDLPNLSDLVSGVYEDGTPVYTRQPKTRTTRFVSPPADPTDVSLSREHIPLDAIPIPEDEKALFVSLRLLQDKVAELERGKVDAEKRLEDLRQENLFLKGKSSHRERSSQSSKRHDLDQNDYKKDRLLHENQRLEATNLALQNKVDLLERKNDIQEAALKKLNKERDMAVSQLGVAYLESQDLKSENENLREEILNLKTQFARLFPAASRQREDTTESEQITASDANTENSQTDTRRSATKETTAKSSRSKSKSSRKEELKSRVSDQVDREISRLEKERAEEALFSIELPRVRESSRKEKSSRSRTASGQTKKPGKRVKRVVVEEVEVTEPVDSTAEATGNTRKSSGTEQDLTLLSFIDEREIAQLRKTLEEERLARKRRQLNPSAEYSAGETDNITRQSALKPALRKSSLKETKVTVPRPSSALGDLTSTSKVSVPEGESQLSVPVERPRRHSDHSVTPITPRRRRRIAEEMTSAFILPDITLCHADLAENLKKLPETTQRALDRATQHSGKNCTVCKQTVPGGTCDHTQEAVKIPKPIPVSERMPEPSIYNEEPTLRPAQPPAVALATVLKALEDELSHLKMQLVTYQGAYNKLDASLNKRQRKSLGVKIEKLLKDIDMKADQIYALYDVLEGQRNRGQEMTEQEMEVTLQSIGIDTNAGKFGEVTGTTDKSSRKDGTEYYDDDSELPWEGIESTMEMTGGSQHN</sequence>
<keyword evidence="9" id="KW-1185">Reference proteome</keyword>
<feature type="compositionally biased region" description="Polar residues" evidence="5">
    <location>
        <begin position="962"/>
        <end position="971"/>
    </location>
</feature>
<dbReference type="Pfam" id="PF06657">
    <property type="entry name" value="Cep57_MT_bd"/>
    <property type="match status" value="1"/>
</dbReference>
<organism evidence="8 9">
    <name type="scientific">Aspergillus pseudoustus</name>
    <dbReference type="NCBI Taxonomy" id="1810923"/>
    <lineage>
        <taxon>Eukaryota</taxon>
        <taxon>Fungi</taxon>
        <taxon>Dikarya</taxon>
        <taxon>Ascomycota</taxon>
        <taxon>Pezizomycotina</taxon>
        <taxon>Eurotiomycetes</taxon>
        <taxon>Eurotiomycetidae</taxon>
        <taxon>Eurotiales</taxon>
        <taxon>Aspergillaceae</taxon>
        <taxon>Aspergillus</taxon>
        <taxon>Aspergillus subgen. Nidulantes</taxon>
    </lineage>
</organism>
<dbReference type="Proteomes" id="UP001610446">
    <property type="component" value="Unassembled WGS sequence"/>
</dbReference>
<dbReference type="PANTHER" id="PTHR19336:SF9">
    <property type="entry name" value="SPINDLE POLE BODY PROTEIN PPC89"/>
    <property type="match status" value="1"/>
</dbReference>
<evidence type="ECO:0000259" key="6">
    <source>
        <dbReference type="Pfam" id="PF06657"/>
    </source>
</evidence>
<feature type="domain" description="PPC89 centrosome localisation" evidence="7">
    <location>
        <begin position="398"/>
        <end position="464"/>
    </location>
</feature>
<dbReference type="InterPro" id="IPR024957">
    <property type="entry name" value="Cep57_MT-bd_dom"/>
</dbReference>
<feature type="region of interest" description="Disordered" evidence="5">
    <location>
        <begin position="472"/>
        <end position="535"/>
    </location>
</feature>
<feature type="compositionally biased region" description="Basic and acidic residues" evidence="5">
    <location>
        <begin position="147"/>
        <end position="157"/>
    </location>
</feature>
<dbReference type="InterPro" id="IPR051756">
    <property type="entry name" value="Centrosomal_MT-associated"/>
</dbReference>
<evidence type="ECO:0000313" key="9">
    <source>
        <dbReference type="Proteomes" id="UP001610446"/>
    </source>
</evidence>
<feature type="compositionally biased region" description="Polar residues" evidence="5">
    <location>
        <begin position="600"/>
        <end position="612"/>
    </location>
</feature>
<dbReference type="InterPro" id="IPR025925">
    <property type="entry name" value="PPC89_CLD"/>
</dbReference>
<feature type="region of interest" description="Disordered" evidence="5">
    <location>
        <begin position="557"/>
        <end position="583"/>
    </location>
</feature>
<evidence type="ECO:0008006" key="10">
    <source>
        <dbReference type="Google" id="ProtNLM"/>
    </source>
</evidence>
<feature type="region of interest" description="Disordered" evidence="5">
    <location>
        <begin position="593"/>
        <end position="612"/>
    </location>
</feature>
<feature type="compositionally biased region" description="Acidic residues" evidence="5">
    <location>
        <begin position="81"/>
        <end position="93"/>
    </location>
</feature>
<feature type="region of interest" description="Disordered" evidence="5">
    <location>
        <begin position="363"/>
        <end position="386"/>
    </location>
</feature>
<dbReference type="PANTHER" id="PTHR19336">
    <property type="entry name" value="UNCHARACTERIZED DUF1167"/>
    <property type="match status" value="1"/>
</dbReference>
<feature type="domain" description="Cep57 centrosome microtubule-binding" evidence="6">
    <location>
        <begin position="820"/>
        <end position="896"/>
    </location>
</feature>
<accession>A0ABR4JQK7</accession>
<keyword evidence="4" id="KW-0175">Coiled coil</keyword>
<feature type="compositionally biased region" description="Basic and acidic residues" evidence="5">
    <location>
        <begin position="557"/>
        <end position="566"/>
    </location>
</feature>
<comment type="subcellular location">
    <subcellularLocation>
        <location evidence="1">Cytoplasm</location>
        <location evidence="1">Cytoskeleton</location>
        <location evidence="1">Microtubule organizing center</location>
    </subcellularLocation>
</comment>
<feature type="compositionally biased region" description="Basic and acidic residues" evidence="5">
    <location>
        <begin position="33"/>
        <end position="51"/>
    </location>
</feature>
<evidence type="ECO:0000256" key="2">
    <source>
        <dbReference type="ARBA" id="ARBA00022490"/>
    </source>
</evidence>
<name>A0ABR4JQK7_9EURO</name>
<feature type="compositionally biased region" description="Polar residues" evidence="5">
    <location>
        <begin position="482"/>
        <end position="497"/>
    </location>
</feature>
<feature type="compositionally biased region" description="Basic and acidic residues" evidence="5">
    <location>
        <begin position="182"/>
        <end position="205"/>
    </location>
</feature>
<feature type="region of interest" description="Disordered" evidence="5">
    <location>
        <begin position="641"/>
        <end position="723"/>
    </location>
</feature>